<dbReference type="Gene3D" id="3.90.1150.130">
    <property type="match status" value="1"/>
</dbReference>
<dbReference type="EMBL" id="AP006840">
    <property type="protein sequence ID" value="BAD39544.1"/>
    <property type="molecule type" value="Genomic_DNA"/>
</dbReference>
<reference evidence="2 3" key="1">
    <citation type="journal article" date="2004" name="Nucleic Acids Res.">
        <title>Genome sequence of Symbiobacterium thermophilum, an uncultivable bacterium that depends on microbial commensalism.</title>
        <authorList>
            <person name="Ueda K."/>
            <person name="Yamashita A."/>
            <person name="Ishikawa J."/>
            <person name="Shimada M."/>
            <person name="Watsuji T."/>
            <person name="Morimura K."/>
            <person name="Ikeda H."/>
            <person name="Hattori M."/>
            <person name="Beppu T."/>
        </authorList>
    </citation>
    <scope>NUCLEOTIDE SEQUENCE [LARGE SCALE GENOMIC DNA]</scope>
    <source>
        <strain evidence="3">T / IAM 14863</strain>
    </source>
</reference>
<dbReference type="PANTHER" id="PTHR43797">
    <property type="entry name" value="HOMOCYSTEINE/CYSTEINE SYNTHASE"/>
    <property type="match status" value="1"/>
</dbReference>
<evidence type="ECO:0000313" key="2">
    <source>
        <dbReference type="EMBL" id="BAD39544.1"/>
    </source>
</evidence>
<dbReference type="InterPro" id="IPR054718">
    <property type="entry name" value="YhfS-like_C"/>
</dbReference>
<dbReference type="STRING" id="292459.STH559"/>
<dbReference type="Pfam" id="PF22475">
    <property type="entry name" value="YhfS-like_C"/>
    <property type="match status" value="1"/>
</dbReference>
<name>Q67RZ9_SYMTH</name>
<dbReference type="KEGG" id="sth:STH559"/>
<organism evidence="2 3">
    <name type="scientific">Symbiobacterium thermophilum (strain DSM 24528 / JCM 14929 / IAM 14863 / T)</name>
    <dbReference type="NCBI Taxonomy" id="292459"/>
    <lineage>
        <taxon>Bacteria</taxon>
        <taxon>Bacillati</taxon>
        <taxon>Bacillota</taxon>
        <taxon>Clostridia</taxon>
        <taxon>Eubacteriales</taxon>
        <taxon>Symbiobacteriaceae</taxon>
        <taxon>Symbiobacterium</taxon>
    </lineage>
</organism>
<gene>
    <name evidence="2" type="ordered locus">STH559</name>
</gene>
<dbReference type="Proteomes" id="UP000000417">
    <property type="component" value="Chromosome"/>
</dbReference>
<evidence type="ECO:0000259" key="1">
    <source>
        <dbReference type="Pfam" id="PF22475"/>
    </source>
</evidence>
<dbReference type="GO" id="GO:0005737">
    <property type="term" value="C:cytoplasm"/>
    <property type="evidence" value="ECO:0007669"/>
    <property type="project" value="TreeGrafter"/>
</dbReference>
<dbReference type="GO" id="GO:0004124">
    <property type="term" value="F:cysteine synthase activity"/>
    <property type="evidence" value="ECO:0007669"/>
    <property type="project" value="TreeGrafter"/>
</dbReference>
<dbReference type="GO" id="GO:0071269">
    <property type="term" value="P:L-homocysteine biosynthetic process"/>
    <property type="evidence" value="ECO:0007669"/>
    <property type="project" value="TreeGrafter"/>
</dbReference>
<dbReference type="SUPFAM" id="SSF53383">
    <property type="entry name" value="PLP-dependent transferases"/>
    <property type="match status" value="1"/>
</dbReference>
<sequence>MTHPLPALSPAEAATLQWRLVDLIHTHFDGHEILQAGDLGVVPGLGRPRTTARVERVLADFFGGEAAALVRGAGTGAIRAALQAIPGVRRILVHRAPIYSTTRSTIEAMGLDVLQADFHDPEELSRKAREADLALVQHARQRLDDRYALGEVIRTLRKAAPGLPIITDDNYAVCKVPAIGVQLGATASTFSLFKLLGPEGVGCVVGAADVVERIHRAAYSGGLQVQGPEAMDALRSLVYAPVALALQAQVVQEVVDRLNAGEVPGVACAAVANAQSRVALVQLCEPIADRVLEVAPRFGAAPHPVGAESRYEVAAMFYRASGTMLADRPDLAPFLLRINPMRAGADTVIRVLRMSVEAAVKP</sequence>
<proteinExistence type="predicted"/>
<dbReference type="InterPro" id="IPR015421">
    <property type="entry name" value="PyrdxlP-dep_Trfase_major"/>
</dbReference>
<dbReference type="Gene3D" id="3.40.640.10">
    <property type="entry name" value="Type I PLP-dependent aspartate aminotransferase-like (Major domain)"/>
    <property type="match status" value="1"/>
</dbReference>
<dbReference type="GO" id="GO:0006535">
    <property type="term" value="P:cysteine biosynthetic process from serine"/>
    <property type="evidence" value="ECO:0007669"/>
    <property type="project" value="TreeGrafter"/>
</dbReference>
<dbReference type="InterPro" id="IPR006235">
    <property type="entry name" value="OAc-hSer/O-AcSer_sulfhydrylase"/>
</dbReference>
<dbReference type="InterPro" id="IPR015424">
    <property type="entry name" value="PyrdxlP-dep_Trfase"/>
</dbReference>
<dbReference type="AlphaFoldDB" id="Q67RZ9"/>
<protein>
    <recommendedName>
        <fullName evidence="1">YhfS-like C-terminal domain-containing protein</fullName>
    </recommendedName>
</protein>
<keyword evidence="3" id="KW-1185">Reference proteome</keyword>
<dbReference type="PANTHER" id="PTHR43797:SF2">
    <property type="entry name" value="HOMOCYSTEINE_CYSTEINE SYNTHASE"/>
    <property type="match status" value="1"/>
</dbReference>
<feature type="domain" description="YhfS-like C-terminal" evidence="1">
    <location>
        <begin position="253"/>
        <end position="352"/>
    </location>
</feature>
<evidence type="ECO:0000313" key="3">
    <source>
        <dbReference type="Proteomes" id="UP000000417"/>
    </source>
</evidence>
<dbReference type="HOGENOM" id="CLU_766715_0_0_9"/>
<accession>Q67RZ9</accession>
<dbReference type="GO" id="GO:0003961">
    <property type="term" value="F:O-acetylhomoserine aminocarboxypropyltransferase activity"/>
    <property type="evidence" value="ECO:0007669"/>
    <property type="project" value="TreeGrafter"/>
</dbReference>
<dbReference type="eggNOG" id="COG0520">
    <property type="taxonomic scope" value="Bacteria"/>
</dbReference>